<proteinExistence type="predicted"/>
<gene>
    <name evidence="2" type="ORF">NCGR_LOCUS19910</name>
</gene>
<evidence type="ECO:0008006" key="4">
    <source>
        <dbReference type="Google" id="ProtNLM"/>
    </source>
</evidence>
<evidence type="ECO:0000256" key="1">
    <source>
        <dbReference type="SAM" id="Phobius"/>
    </source>
</evidence>
<evidence type="ECO:0000313" key="2">
    <source>
        <dbReference type="EMBL" id="CAD6229308.1"/>
    </source>
</evidence>
<accession>A0A811NYU2</accession>
<comment type="caution">
    <text evidence="2">The sequence shown here is derived from an EMBL/GenBank/DDBJ whole genome shotgun (WGS) entry which is preliminary data.</text>
</comment>
<protein>
    <recommendedName>
        <fullName evidence="4">Transmembrane protein</fullName>
    </recommendedName>
</protein>
<dbReference type="AlphaFoldDB" id="A0A811NYU2"/>
<dbReference type="Proteomes" id="UP000604825">
    <property type="component" value="Unassembled WGS sequence"/>
</dbReference>
<dbReference type="EMBL" id="CAJGYO010000005">
    <property type="protein sequence ID" value="CAD6229308.1"/>
    <property type="molecule type" value="Genomic_DNA"/>
</dbReference>
<organism evidence="2 3">
    <name type="scientific">Miscanthus lutarioriparius</name>
    <dbReference type="NCBI Taxonomy" id="422564"/>
    <lineage>
        <taxon>Eukaryota</taxon>
        <taxon>Viridiplantae</taxon>
        <taxon>Streptophyta</taxon>
        <taxon>Embryophyta</taxon>
        <taxon>Tracheophyta</taxon>
        <taxon>Spermatophyta</taxon>
        <taxon>Magnoliopsida</taxon>
        <taxon>Liliopsida</taxon>
        <taxon>Poales</taxon>
        <taxon>Poaceae</taxon>
        <taxon>PACMAD clade</taxon>
        <taxon>Panicoideae</taxon>
        <taxon>Andropogonodae</taxon>
        <taxon>Andropogoneae</taxon>
        <taxon>Saccharinae</taxon>
        <taxon>Miscanthus</taxon>
    </lineage>
</organism>
<feature type="transmembrane region" description="Helical" evidence="1">
    <location>
        <begin position="56"/>
        <end position="75"/>
    </location>
</feature>
<name>A0A811NYU2_9POAL</name>
<evidence type="ECO:0000313" key="3">
    <source>
        <dbReference type="Proteomes" id="UP000604825"/>
    </source>
</evidence>
<keyword evidence="1" id="KW-0812">Transmembrane</keyword>
<keyword evidence="3" id="KW-1185">Reference proteome</keyword>
<keyword evidence="1" id="KW-0472">Membrane</keyword>
<sequence length="137" mass="15054">MEKKLYDDLKSNGLSGQNPDEIGDCLLLETMILTHVWWCIELAGVIPLTHSQLPNLNILILVTAFVGTAIAFGCFSGTAIIAKCREYLYLSGLLSSGLSILLWLQFATSIFGHTSSTFVQDEECAGEIRRLEEEAAE</sequence>
<keyword evidence="1" id="KW-1133">Transmembrane helix</keyword>
<dbReference type="OrthoDB" id="1277691at2759"/>
<reference evidence="2" key="1">
    <citation type="submission" date="2020-10" db="EMBL/GenBank/DDBJ databases">
        <authorList>
            <person name="Han B."/>
            <person name="Lu T."/>
            <person name="Zhao Q."/>
            <person name="Huang X."/>
            <person name="Zhao Y."/>
        </authorList>
    </citation>
    <scope>NUCLEOTIDE SEQUENCE</scope>
</reference>
<feature type="transmembrane region" description="Helical" evidence="1">
    <location>
        <begin position="87"/>
        <end position="106"/>
    </location>
</feature>